<evidence type="ECO:0000256" key="7">
    <source>
        <dbReference type="SAM" id="Phobius"/>
    </source>
</evidence>
<keyword evidence="3 5" id="KW-0963">Cytoplasm</keyword>
<dbReference type="PANTHER" id="PTHR10121:SF0">
    <property type="entry name" value="COATOMER SUBUNIT DELTA"/>
    <property type="match status" value="1"/>
</dbReference>
<evidence type="ECO:0000256" key="2">
    <source>
        <dbReference type="ARBA" id="ARBA00022448"/>
    </source>
</evidence>
<organism evidence="8 9">
    <name type="scientific">Heterorhabditis bacteriophora</name>
    <name type="common">Entomopathogenic nematode worm</name>
    <dbReference type="NCBI Taxonomy" id="37862"/>
    <lineage>
        <taxon>Eukaryota</taxon>
        <taxon>Metazoa</taxon>
        <taxon>Ecdysozoa</taxon>
        <taxon>Nematoda</taxon>
        <taxon>Chromadorea</taxon>
        <taxon>Rhabditida</taxon>
        <taxon>Rhabditina</taxon>
        <taxon>Rhabditomorpha</taxon>
        <taxon>Strongyloidea</taxon>
        <taxon>Heterorhabditidae</taxon>
        <taxon>Heterorhabditis</taxon>
    </lineage>
</organism>
<keyword evidence="5" id="KW-0931">ER-Golgi transport</keyword>
<evidence type="ECO:0000313" key="9">
    <source>
        <dbReference type="WBParaSite" id="Hba_11684"/>
    </source>
</evidence>
<dbReference type="AlphaFoldDB" id="A0A1I7X2N1"/>
<keyword evidence="5" id="KW-0333">Golgi apparatus</keyword>
<dbReference type="GO" id="GO:0051645">
    <property type="term" value="P:Golgi localization"/>
    <property type="evidence" value="ECO:0007669"/>
    <property type="project" value="TreeGrafter"/>
</dbReference>
<dbReference type="GO" id="GO:0006888">
    <property type="term" value="P:endoplasmic reticulum to Golgi vesicle-mediated transport"/>
    <property type="evidence" value="ECO:0007669"/>
    <property type="project" value="TreeGrafter"/>
</dbReference>
<dbReference type="PANTHER" id="PTHR10121">
    <property type="entry name" value="COATOMER SUBUNIT DELTA"/>
    <property type="match status" value="1"/>
</dbReference>
<feature type="transmembrane region" description="Helical" evidence="7">
    <location>
        <begin position="85"/>
        <end position="105"/>
    </location>
</feature>
<feature type="transmembrane region" description="Helical" evidence="7">
    <location>
        <begin position="22"/>
        <end position="45"/>
    </location>
</feature>
<keyword evidence="2 5" id="KW-0813">Transport</keyword>
<comment type="function">
    <text evidence="5">The coatomer is a cytosolic protein complex that binds to dilysine motifs and reversibly associates with Golgi non-clathrin-coated vesicles, which further mediate biosynthetic protein transport from the ER, via the Golgi up to the trans Golgi network. Coatomer complex is required for budding from Golgi membranes, and is essential for the retrograde Golgi-to-ER transport of dilysine-tagged proteins.</text>
</comment>
<keyword evidence="7" id="KW-1133">Transmembrane helix</keyword>
<keyword evidence="4 5" id="KW-0653">Protein transport</keyword>
<keyword evidence="7" id="KW-0812">Transmembrane</keyword>
<evidence type="ECO:0000256" key="4">
    <source>
        <dbReference type="ARBA" id="ARBA00022927"/>
    </source>
</evidence>
<dbReference type="GO" id="GO:0015031">
    <property type="term" value="P:protein transport"/>
    <property type="evidence" value="ECO:0007669"/>
    <property type="project" value="UniProtKB-KW"/>
</dbReference>
<protein>
    <recommendedName>
        <fullName evidence="5">Coatomer subunit delta</fullName>
    </recommendedName>
</protein>
<keyword evidence="5" id="KW-0968">Cytoplasmic vesicle</keyword>
<comment type="subcellular location">
    <subcellularLocation>
        <location evidence="5 6">Cytoplasm</location>
    </subcellularLocation>
    <subcellularLocation>
        <location evidence="5 6">Cytoplasmic vesicle</location>
        <location evidence="5 6">COPI-coated vesicle membrane</location>
        <topology evidence="5 6">Peripheral membrane protein</topology>
        <orientation evidence="5 6">Cytoplasmic side</orientation>
    </subcellularLocation>
    <subcellularLocation>
        <location evidence="5 6">Golgi apparatus membrane</location>
        <topology evidence="5 6">Peripheral membrane protein</topology>
        <orientation evidence="5 6">Cytoplasmic side</orientation>
    </subcellularLocation>
</comment>
<evidence type="ECO:0000256" key="6">
    <source>
        <dbReference type="RuleBase" id="RU366052"/>
    </source>
</evidence>
<dbReference type="InterPro" id="IPR027059">
    <property type="entry name" value="Coatomer_dsu"/>
</dbReference>
<keyword evidence="5 7" id="KW-0472">Membrane</keyword>
<dbReference type="GO" id="GO:0006890">
    <property type="term" value="P:retrograde vesicle-mediated transport, Golgi to endoplasmic reticulum"/>
    <property type="evidence" value="ECO:0007669"/>
    <property type="project" value="UniProtKB-UniRule"/>
</dbReference>
<dbReference type="GO" id="GO:0030126">
    <property type="term" value="C:COPI vesicle coat"/>
    <property type="evidence" value="ECO:0007669"/>
    <property type="project" value="UniProtKB-UniRule"/>
</dbReference>
<sequence length="207" mass="23012">MVLISACVISKSGKGLLVMSGFYRGLIIASKVNVLLLALVCRVFVSDMSRARLEGLLDAFPKLIGNDKDSGVISNLYIVYTKCRFFIIGSSQITLTLPILIMYYFKISKTILFISFYSKPRWRTSRRGVVSLLVSSAEFNTVAVQMRNNVPAGAQLQVHPNLDKKDWQQSALLKLKSAGKPFPVSNDVGVLKWKMICSDEEQLPIAC</sequence>
<proteinExistence type="inferred from homology"/>
<evidence type="ECO:0000256" key="1">
    <source>
        <dbReference type="ARBA" id="ARBA00010516"/>
    </source>
</evidence>
<reference evidence="9" key="1">
    <citation type="submission" date="2016-11" db="UniProtKB">
        <authorList>
            <consortium name="WormBaseParasite"/>
        </authorList>
    </citation>
    <scope>IDENTIFICATION</scope>
</reference>
<evidence type="ECO:0000256" key="3">
    <source>
        <dbReference type="ARBA" id="ARBA00022490"/>
    </source>
</evidence>
<accession>A0A1I7X2N1</accession>
<evidence type="ECO:0000313" key="8">
    <source>
        <dbReference type="Proteomes" id="UP000095283"/>
    </source>
</evidence>
<keyword evidence="8" id="KW-1185">Reference proteome</keyword>
<name>A0A1I7X2N1_HETBA</name>
<dbReference type="Proteomes" id="UP000095283">
    <property type="component" value="Unplaced"/>
</dbReference>
<comment type="subunit">
    <text evidence="5">Oligomeric complex that consists of at least the alpha, beta, beta', gamma, delta, epsilon and zeta subunits.</text>
</comment>
<dbReference type="GO" id="GO:0000139">
    <property type="term" value="C:Golgi membrane"/>
    <property type="evidence" value="ECO:0007669"/>
    <property type="project" value="UniProtKB-SubCell"/>
</dbReference>
<dbReference type="WBParaSite" id="Hba_11684">
    <property type="protein sequence ID" value="Hba_11684"/>
    <property type="gene ID" value="Hba_11684"/>
</dbReference>
<comment type="similarity">
    <text evidence="1 5">Belongs to the adaptor complexes medium subunit family. Delta-COP subfamily.</text>
</comment>
<evidence type="ECO:0000256" key="5">
    <source>
        <dbReference type="RuleBase" id="RU364018"/>
    </source>
</evidence>